<dbReference type="OrthoDB" id="10055769at2759"/>
<evidence type="ECO:0000256" key="1">
    <source>
        <dbReference type="RuleBase" id="RU363098"/>
    </source>
</evidence>
<keyword evidence="1" id="KW-0548">Nucleotidyltransferase</keyword>
<dbReference type="EMBL" id="LFMY01000001">
    <property type="protein sequence ID" value="OKL64229.1"/>
    <property type="molecule type" value="Genomic_DNA"/>
</dbReference>
<dbReference type="GO" id="GO:0030422">
    <property type="term" value="P:siRNA processing"/>
    <property type="evidence" value="ECO:0007669"/>
    <property type="project" value="TreeGrafter"/>
</dbReference>
<reference evidence="4 5" key="1">
    <citation type="submission" date="2015-06" db="EMBL/GenBank/DDBJ databases">
        <title>Talaromyces atroroseus IBT 11181 draft genome.</title>
        <authorList>
            <person name="Rasmussen K.B."/>
            <person name="Rasmussen S."/>
            <person name="Petersen B."/>
            <person name="Sicheritz-Ponten T."/>
            <person name="Mortensen U.H."/>
            <person name="Thrane U."/>
        </authorList>
    </citation>
    <scope>NUCLEOTIDE SEQUENCE [LARGE SCALE GENOMIC DNA]</scope>
    <source>
        <strain evidence="4 5">IBT 11181</strain>
    </source>
</reference>
<dbReference type="PANTHER" id="PTHR23079:SF14">
    <property type="entry name" value="RNA-DEPENDENT RNA POLYMERASE"/>
    <property type="match status" value="1"/>
</dbReference>
<name>A0A225B811_TALAT</name>
<keyword evidence="1" id="KW-0694">RNA-binding</keyword>
<sequence length="1300" mass="148455">MGDYSSARTSGGPETPSGKTSGILEKEIEDLNNEFFLGIPNPKLQSPSTRPVIQRSKEEQCRVLIKELFWKNREGLNRALAGFREQVRPEIRDRNQRAHKPNQDHGTVPSREIFLRANGCRSNLADGERLKRLATLWGFLSSEIWIVREREDPLEAPSSTTLPIEVEYSSLGNLGEYDDPTWNEFNLNASTMERADVVKLADQKCGSPKKRQSKITEHMMITKPSQLNHQPPKNPGTPSTVRNDVSFALDGAAASPEISFATTVNSVFDRPEPSRNPGTSFETIITEPSDDTSTQADSIEGAMLSEEASILLKSLEGNTSMSIENALARRSLEEEILEDLLGNGPFAKTREEFSEKVPLRARYELERIRQDWEVEPKQILVGDKPYEKYSDFWQWLDEVGRRMNKTLPEKPLMKAWNSAIGRYQGDRHSEAVVLSGTLDWCNKDEAGMFKLRLNPLKIDRTCRFHRRFGSDRFLSIIIPSPSQPPKHIAIRNQTIVREILTKWLVNNDHYFLRRRWKAFYVDDYKTRSKSKSGQSRIRVEFFAVDGSDFTLKFHPPTLSPVGETCESHTRMTLDQLVQWHIPLDDNRDQTDCKLFNRIGLALSKTWATVVLQPDQIRKLLGPKGKPVMNDGCALMSRSLGQAICVELGIDGATPSCFQGRIAGAKGLWMVDRDQAGDDSFWIEISDSQLKIKPHPHDLSGYVDKEKVTFEVASWSKPLRPSELNTQLLEILDNRGQVRSRVAEIARTAIREVYMEFETVMEKNSIPLARALMQKIRPTPEDESSRTSLRRVDQWIAQNIESVIRFLEAGFTPREFRPLRDRMRICLSDTLNKYVDDLHIPIPLSTYAYCIADPYGILEEDEVHFAFSSQWRDCSSFEDVMVDGMDVLVGRTPAHCPWDIQRRKAVWRPGLRHFKDVIVFSTKGSTALASLLSGGDYDGDRPWICWDQGIVETFTNTNPPNFEHGPEHFGLVKHARPMNAINSVDELLESAFKFNLAPSNLGLCTTEHEKLAYEEMKGLSSPLSIELATLLSHLVDSKKSGLQLTSEQWRRYCKSLSPQERRKPAYKDPTAEKWNVRNINDYLRFEVGLREREEALARFNQMYGAEEDNWDEDLIRPWKAAFMRAEREKEEVEHRRPEVALSSTLYEVLKNVREHINQAYHKWTRGCSPHGTPIALKVQLAADLLNRIQPPDFNHPLAHTWQNSEFEWQILLASGAYFLRWRSAFPLYAAGETLCRIKTGKEPARLIRDQVYISMKVNSGRARRLAGAEAEDIADDEVESDGESEDFDRKSDIDALLEIGD</sequence>
<evidence type="ECO:0000313" key="4">
    <source>
        <dbReference type="EMBL" id="OKL64229.1"/>
    </source>
</evidence>
<dbReference type="RefSeq" id="XP_020124350.1">
    <property type="nucleotide sequence ID" value="XM_020260536.1"/>
</dbReference>
<dbReference type="InterPro" id="IPR007855">
    <property type="entry name" value="RDRP"/>
</dbReference>
<dbReference type="GeneID" id="31000455"/>
<dbReference type="InterPro" id="IPR057596">
    <property type="entry name" value="RDRP_core"/>
</dbReference>
<keyword evidence="1" id="KW-0696">RNA-directed RNA polymerase</keyword>
<dbReference type="EC" id="2.7.7.48" evidence="1"/>
<keyword evidence="5" id="KW-1185">Reference proteome</keyword>
<feature type="compositionally biased region" description="Acidic residues" evidence="2">
    <location>
        <begin position="1268"/>
        <end position="1285"/>
    </location>
</feature>
<evidence type="ECO:0000256" key="2">
    <source>
        <dbReference type="SAM" id="MobiDB-lite"/>
    </source>
</evidence>
<comment type="catalytic activity">
    <reaction evidence="1">
        <text>RNA(n) + a ribonucleoside 5'-triphosphate = RNA(n+1) + diphosphate</text>
        <dbReference type="Rhea" id="RHEA:21248"/>
        <dbReference type="Rhea" id="RHEA-COMP:14527"/>
        <dbReference type="Rhea" id="RHEA-COMP:17342"/>
        <dbReference type="ChEBI" id="CHEBI:33019"/>
        <dbReference type="ChEBI" id="CHEBI:61557"/>
        <dbReference type="ChEBI" id="CHEBI:140395"/>
        <dbReference type="EC" id="2.7.7.48"/>
    </reaction>
</comment>
<proteinExistence type="inferred from homology"/>
<dbReference type="PANTHER" id="PTHR23079">
    <property type="entry name" value="RNA-DEPENDENT RNA POLYMERASE"/>
    <property type="match status" value="1"/>
</dbReference>
<keyword evidence="1" id="KW-0808">Transferase</keyword>
<dbReference type="STRING" id="1441469.A0A225B811"/>
<feature type="region of interest" description="Disordered" evidence="2">
    <location>
        <begin position="221"/>
        <end position="242"/>
    </location>
</feature>
<feature type="region of interest" description="Disordered" evidence="2">
    <location>
        <begin position="1"/>
        <end position="23"/>
    </location>
</feature>
<feature type="compositionally biased region" description="Polar residues" evidence="2">
    <location>
        <begin position="223"/>
        <end position="242"/>
    </location>
</feature>
<gene>
    <name evidence="4" type="ORF">UA08_00700</name>
</gene>
<dbReference type="GO" id="GO:0031380">
    <property type="term" value="C:nuclear RNA-directed RNA polymerase complex"/>
    <property type="evidence" value="ECO:0007669"/>
    <property type="project" value="TreeGrafter"/>
</dbReference>
<dbReference type="GO" id="GO:0003968">
    <property type="term" value="F:RNA-directed RNA polymerase activity"/>
    <property type="evidence" value="ECO:0007669"/>
    <property type="project" value="UniProtKB-KW"/>
</dbReference>
<feature type="region of interest" description="Disordered" evidence="2">
    <location>
        <begin position="268"/>
        <end position="295"/>
    </location>
</feature>
<feature type="domain" description="RDRP core" evidence="3">
    <location>
        <begin position="450"/>
        <end position="1086"/>
    </location>
</feature>
<dbReference type="Gene3D" id="1.10.8.790">
    <property type="entry name" value="RNA-dependent RNA polymerase, slab domain, helical subdomain-like"/>
    <property type="match status" value="1"/>
</dbReference>
<evidence type="ECO:0000259" key="3">
    <source>
        <dbReference type="Pfam" id="PF05183"/>
    </source>
</evidence>
<accession>A0A225B811</accession>
<dbReference type="Pfam" id="PF05183">
    <property type="entry name" value="RdRP"/>
    <property type="match status" value="1"/>
</dbReference>
<feature type="region of interest" description="Disordered" evidence="2">
    <location>
        <begin position="1267"/>
        <end position="1287"/>
    </location>
</feature>
<protein>
    <recommendedName>
        <fullName evidence="1">RNA-dependent RNA polymerase</fullName>
        <ecNumber evidence="1">2.7.7.48</ecNumber>
    </recommendedName>
</protein>
<comment type="similarity">
    <text evidence="1">Belongs to the RdRP family.</text>
</comment>
<comment type="caution">
    <text evidence="4">The sequence shown here is derived from an EMBL/GenBank/DDBJ whole genome shotgun (WGS) entry which is preliminary data.</text>
</comment>
<dbReference type="Proteomes" id="UP000214365">
    <property type="component" value="Unassembled WGS sequence"/>
</dbReference>
<dbReference type="GO" id="GO:0003723">
    <property type="term" value="F:RNA binding"/>
    <property type="evidence" value="ECO:0007669"/>
    <property type="project" value="UniProtKB-KW"/>
</dbReference>
<evidence type="ECO:0000313" key="5">
    <source>
        <dbReference type="Proteomes" id="UP000214365"/>
    </source>
</evidence>
<organism evidence="4 5">
    <name type="scientific">Talaromyces atroroseus</name>
    <dbReference type="NCBI Taxonomy" id="1441469"/>
    <lineage>
        <taxon>Eukaryota</taxon>
        <taxon>Fungi</taxon>
        <taxon>Dikarya</taxon>
        <taxon>Ascomycota</taxon>
        <taxon>Pezizomycotina</taxon>
        <taxon>Eurotiomycetes</taxon>
        <taxon>Eurotiomycetidae</taxon>
        <taxon>Eurotiales</taxon>
        <taxon>Trichocomaceae</taxon>
        <taxon>Talaromyces</taxon>
        <taxon>Talaromyces sect. Trachyspermi</taxon>
    </lineage>
</organism>